<proteinExistence type="predicted"/>
<dbReference type="InterPro" id="IPR021255">
    <property type="entry name" value="DUF2807"/>
</dbReference>
<evidence type="ECO:0000313" key="3">
    <source>
        <dbReference type="EMBL" id="TDO22400.1"/>
    </source>
</evidence>
<organism evidence="3 4">
    <name type="scientific">Pedobacter duraquae</name>
    <dbReference type="NCBI Taxonomy" id="425511"/>
    <lineage>
        <taxon>Bacteria</taxon>
        <taxon>Pseudomonadati</taxon>
        <taxon>Bacteroidota</taxon>
        <taxon>Sphingobacteriia</taxon>
        <taxon>Sphingobacteriales</taxon>
        <taxon>Sphingobacteriaceae</taxon>
        <taxon>Pedobacter</taxon>
    </lineage>
</organism>
<reference evidence="3 4" key="1">
    <citation type="submission" date="2019-03" db="EMBL/GenBank/DDBJ databases">
        <title>Genomic Encyclopedia of Archaeal and Bacterial Type Strains, Phase II (KMG-II): from individual species to whole genera.</title>
        <authorList>
            <person name="Goeker M."/>
        </authorList>
    </citation>
    <scope>NUCLEOTIDE SEQUENCE [LARGE SCALE GENOMIC DNA]</scope>
    <source>
        <strain evidence="3 4">DSM 19034</strain>
    </source>
</reference>
<evidence type="ECO:0000256" key="1">
    <source>
        <dbReference type="SAM" id="SignalP"/>
    </source>
</evidence>
<evidence type="ECO:0000259" key="2">
    <source>
        <dbReference type="Pfam" id="PF10988"/>
    </source>
</evidence>
<evidence type="ECO:0000313" key="4">
    <source>
        <dbReference type="Proteomes" id="UP000295499"/>
    </source>
</evidence>
<keyword evidence="4" id="KW-1185">Reference proteome</keyword>
<keyword evidence="1" id="KW-0732">Signal</keyword>
<dbReference type="Proteomes" id="UP000295499">
    <property type="component" value="Unassembled WGS sequence"/>
</dbReference>
<dbReference type="Gene3D" id="2.160.20.120">
    <property type="match status" value="1"/>
</dbReference>
<protein>
    <submittedName>
        <fullName evidence="3">Putative autotransporter adhesin-like protein</fullName>
    </submittedName>
</protein>
<comment type="caution">
    <text evidence="3">The sequence shown here is derived from an EMBL/GenBank/DDBJ whole genome shotgun (WGS) entry which is preliminary data.</text>
</comment>
<accession>A0A4R6IK24</accession>
<dbReference type="RefSeq" id="WP_133553730.1">
    <property type="nucleotide sequence ID" value="NZ_SNWM01000002.1"/>
</dbReference>
<dbReference type="PANTHER" id="PTHR39200">
    <property type="entry name" value="HYPOTHETICAL EXPORTED PROTEIN"/>
    <property type="match status" value="1"/>
</dbReference>
<feature type="domain" description="Putative auto-transporter adhesin head GIN" evidence="2">
    <location>
        <begin position="40"/>
        <end position="226"/>
    </location>
</feature>
<sequence length="242" mass="24910">MKKIVPLLFSGILALSTISCLAKPASTTTIKQTEDRTVKNFSGIAAGGPIDVIVTIGNTESVRFEGDADAIATLVTEVRGNVLIIRPQNSWKSWAKKYEDKKITAYVSAKKISSLTMSGSGSMRVNSPINQSELTTTLSGSGSIKVGLDVQELTSVLSGSGTISLTGSADKTTVTLSGSGVLNGKSLKVGSLSTTLSGSGSVNVDASDEINAVISGSGTVNYRQSPTIHKTVIGSGGVRRGL</sequence>
<dbReference type="PROSITE" id="PS51257">
    <property type="entry name" value="PROKAR_LIPOPROTEIN"/>
    <property type="match status" value="1"/>
</dbReference>
<feature type="signal peptide" evidence="1">
    <location>
        <begin position="1"/>
        <end position="22"/>
    </location>
</feature>
<dbReference type="AlphaFoldDB" id="A0A4R6IK24"/>
<dbReference type="OrthoDB" id="794214at2"/>
<name>A0A4R6IK24_9SPHI</name>
<dbReference type="PANTHER" id="PTHR39200:SF1">
    <property type="entry name" value="AUTO-TRANSPORTER ADHESIN HEAD GIN DOMAIN-CONTAINING PROTEIN-RELATED"/>
    <property type="match status" value="1"/>
</dbReference>
<feature type="chain" id="PRO_5020396334" evidence="1">
    <location>
        <begin position="23"/>
        <end position="242"/>
    </location>
</feature>
<gene>
    <name evidence="3" type="ORF">CLV32_1373</name>
</gene>
<dbReference type="EMBL" id="SNWM01000002">
    <property type="protein sequence ID" value="TDO22400.1"/>
    <property type="molecule type" value="Genomic_DNA"/>
</dbReference>
<dbReference type="Pfam" id="PF10988">
    <property type="entry name" value="DUF2807"/>
    <property type="match status" value="1"/>
</dbReference>